<dbReference type="PANTHER" id="PTHR16222:SF12">
    <property type="entry name" value="ADP-RIBOSYLGLYCOHYDROLASE-RELATED"/>
    <property type="match status" value="1"/>
</dbReference>
<dbReference type="KEGG" id="auh:AWM75_00450"/>
<dbReference type="SUPFAM" id="SSF101478">
    <property type="entry name" value="ADP-ribosylglycohydrolase"/>
    <property type="match status" value="1"/>
</dbReference>
<dbReference type="InterPro" id="IPR036705">
    <property type="entry name" value="Ribosyl_crysJ1_sf"/>
</dbReference>
<protein>
    <submittedName>
        <fullName evidence="2">Uncharacterized protein</fullName>
    </submittedName>
</protein>
<organism evidence="2 3">
    <name type="scientific">Aerococcus urinaehominis</name>
    <dbReference type="NCBI Taxonomy" id="128944"/>
    <lineage>
        <taxon>Bacteria</taxon>
        <taxon>Bacillati</taxon>
        <taxon>Bacillota</taxon>
        <taxon>Bacilli</taxon>
        <taxon>Lactobacillales</taxon>
        <taxon>Aerococcaceae</taxon>
        <taxon>Aerococcus</taxon>
    </lineage>
</organism>
<evidence type="ECO:0000313" key="2">
    <source>
        <dbReference type="EMBL" id="AMB98553.1"/>
    </source>
</evidence>
<dbReference type="OrthoDB" id="9814572at2"/>
<gene>
    <name evidence="2" type="ORF">AWM75_00450</name>
</gene>
<feature type="binding site" evidence="1">
    <location>
        <position position="38"/>
    </location>
    <ligand>
        <name>Mg(2+)</name>
        <dbReference type="ChEBI" id="CHEBI:18420"/>
        <label>1</label>
    </ligand>
</feature>
<feature type="binding site" evidence="1">
    <location>
        <position position="218"/>
    </location>
    <ligand>
        <name>Mg(2+)</name>
        <dbReference type="ChEBI" id="CHEBI:18420"/>
        <label>1</label>
    </ligand>
</feature>
<dbReference type="Proteomes" id="UP000062260">
    <property type="component" value="Chromosome"/>
</dbReference>
<dbReference type="InterPro" id="IPR050792">
    <property type="entry name" value="ADP-ribosylglycohydrolase"/>
</dbReference>
<keyword evidence="3" id="KW-1185">Reference proteome</keyword>
<feature type="binding site" evidence="1">
    <location>
        <position position="221"/>
    </location>
    <ligand>
        <name>Mg(2+)</name>
        <dbReference type="ChEBI" id="CHEBI:18420"/>
        <label>1</label>
    </ligand>
</feature>
<sequence>MLGAIIGDVIGSAYERPSQSTKKYDFDLWTDRSHFTDDTVMTLAIGQALKSHLAGNESFVEACRYQMRQYGRTYPNLAYGKSFKAWLSASDQAANPSYGNGAAMRVSPIAWFATNQNQCLQLAKSQALVSHDHEEAVIGAQAAALAVFLARQGARKIEIKQAITQLADYQLDTDLADIRPGYYFQVRASQSVPQAIMAFLQSQNFEDAIRLAVSLGGDADTLAAIAGSIGQAYYGVPATMVDQVRAYLPDQLWQDYQSLWAWLRTRTN</sequence>
<reference evidence="2 3" key="1">
    <citation type="journal article" date="2016" name="Genome Announc.">
        <title>Complete Genome Sequences of Aerococcus christensenii CCUG 28831T, Aerococcus sanguinicola CCUG 43001T, Aerococcus urinae CCUG 36881T, Aerococcus urinaeequi CCUG 28094T, Aerococcus urinaehominis CCUG 42038 BT, and Aerococcus viridans CCUG 4311T.</title>
        <authorList>
            <person name="Carkaci D."/>
            <person name="Dargis R."/>
            <person name="Nielsen X.C."/>
            <person name="Skovgaard O."/>
            <person name="Fuursted K."/>
            <person name="Christensen J.J."/>
        </authorList>
    </citation>
    <scope>NUCLEOTIDE SEQUENCE [LARGE SCALE GENOMIC DNA]</scope>
    <source>
        <strain evidence="2 3">CCUG42038B</strain>
    </source>
</reference>
<dbReference type="GO" id="GO:0046872">
    <property type="term" value="F:metal ion binding"/>
    <property type="evidence" value="ECO:0007669"/>
    <property type="project" value="UniProtKB-KW"/>
</dbReference>
<evidence type="ECO:0000313" key="3">
    <source>
        <dbReference type="Proteomes" id="UP000062260"/>
    </source>
</evidence>
<dbReference type="PANTHER" id="PTHR16222">
    <property type="entry name" value="ADP-RIBOSYLGLYCOHYDROLASE"/>
    <property type="match status" value="1"/>
</dbReference>
<comment type="cofactor">
    <cofactor evidence="1">
        <name>Mg(2+)</name>
        <dbReference type="ChEBI" id="CHEBI:18420"/>
    </cofactor>
    <text evidence="1">Binds 2 magnesium ions per subunit.</text>
</comment>
<dbReference type="Pfam" id="PF03747">
    <property type="entry name" value="ADP_ribosyl_GH"/>
    <property type="match status" value="1"/>
</dbReference>
<name>A0A0X8FJM3_9LACT</name>
<proteinExistence type="predicted"/>
<dbReference type="EMBL" id="CP014163">
    <property type="protein sequence ID" value="AMB98553.1"/>
    <property type="molecule type" value="Genomic_DNA"/>
</dbReference>
<dbReference type="Gene3D" id="1.10.4080.10">
    <property type="entry name" value="ADP-ribosylation/Crystallin J1"/>
    <property type="match status" value="1"/>
</dbReference>
<keyword evidence="1" id="KW-0479">Metal-binding</keyword>
<accession>A0A0X8FJM3</accession>
<evidence type="ECO:0000256" key="1">
    <source>
        <dbReference type="PIRSR" id="PIRSR605502-1"/>
    </source>
</evidence>
<feature type="binding site" evidence="1">
    <location>
        <position position="220"/>
    </location>
    <ligand>
        <name>Mg(2+)</name>
        <dbReference type="ChEBI" id="CHEBI:18420"/>
        <label>1</label>
    </ligand>
</feature>
<keyword evidence="1" id="KW-0460">Magnesium</keyword>
<dbReference type="RefSeq" id="WP_067977212.1">
    <property type="nucleotide sequence ID" value="NZ_CP014163.1"/>
</dbReference>
<reference evidence="3" key="2">
    <citation type="submission" date="2016-01" db="EMBL/GenBank/DDBJ databases">
        <title>Six Aerococcus type strain genome sequencing and assembly using PacBio and Illumina Hiseq.</title>
        <authorList>
            <person name="Carkaci D."/>
            <person name="Dargis R."/>
            <person name="Nielsen X.C."/>
            <person name="Skovgaard O."/>
            <person name="Fuursted K."/>
            <person name="Christensen J.J."/>
        </authorList>
    </citation>
    <scope>NUCLEOTIDE SEQUENCE [LARGE SCALE GENOMIC DNA]</scope>
    <source>
        <strain evidence="3">CCUG42038B</strain>
    </source>
</reference>
<dbReference type="AlphaFoldDB" id="A0A0X8FJM3"/>
<dbReference type="InterPro" id="IPR005502">
    <property type="entry name" value="Ribosyl_crysJ1"/>
</dbReference>
<feature type="binding site" evidence="1">
    <location>
        <position position="36"/>
    </location>
    <ligand>
        <name>Mg(2+)</name>
        <dbReference type="ChEBI" id="CHEBI:18420"/>
        <label>1</label>
    </ligand>
</feature>
<feature type="binding site" evidence="1">
    <location>
        <position position="37"/>
    </location>
    <ligand>
        <name>Mg(2+)</name>
        <dbReference type="ChEBI" id="CHEBI:18420"/>
        <label>1</label>
    </ligand>
</feature>
<dbReference type="STRING" id="128944.AWM75_00450"/>